<dbReference type="KEGG" id="bta:100848357"/>
<sequence length="153" mass="16359">MELRMEPIPPGSGRGAHDPGNEPRIGAGGPESQECSAPVCSNGRGAQQPPDGPGHKPTSEEKRAEVEEDPPPAPHCRVPSWMYLNWRGVRSLAGGLPSCCDLCHPLLHLLQSLQDGHPELVVCGEEEWAWGGSLGRVQGMPWATKPDHVPGSE</sequence>
<dbReference type="GeneID" id="100848357"/>
<reference evidence="2" key="2">
    <citation type="submission" date="2025-08" db="UniProtKB">
        <authorList>
            <consortium name="Ensembl"/>
        </authorList>
    </citation>
    <scope>IDENTIFICATION</scope>
    <source>
        <strain evidence="2">Hereford</strain>
    </source>
</reference>
<name>A0A3Q1N4X9_BOVIN</name>
<keyword evidence="3" id="KW-1185">Reference proteome</keyword>
<protein>
    <submittedName>
        <fullName evidence="2">Uncharacterized protein</fullName>
    </submittedName>
</protein>
<evidence type="ECO:0000256" key="1">
    <source>
        <dbReference type="SAM" id="MobiDB-lite"/>
    </source>
</evidence>
<evidence type="ECO:0000313" key="2">
    <source>
        <dbReference type="Ensembl" id="ENSBTAP00000064957.1"/>
    </source>
</evidence>
<feature type="compositionally biased region" description="Basic and acidic residues" evidence="1">
    <location>
        <begin position="53"/>
        <end position="65"/>
    </location>
</feature>
<dbReference type="Proteomes" id="UP000009136">
    <property type="component" value="Chromosome 19"/>
</dbReference>
<dbReference type="AlphaFoldDB" id="A0A3Q1N4X9"/>
<reference evidence="2" key="1">
    <citation type="submission" date="2018-03" db="EMBL/GenBank/DDBJ databases">
        <title>ARS-UCD1.2.</title>
        <authorList>
            <person name="Rosen B.D."/>
            <person name="Bickhart D.M."/>
            <person name="Koren S."/>
            <person name="Schnabel R.D."/>
            <person name="Hall R."/>
            <person name="Zimin A."/>
            <person name="Dreischer C."/>
            <person name="Schultheiss S."/>
            <person name="Schroeder S.G."/>
            <person name="Elsik C.G."/>
            <person name="Couldrey C."/>
            <person name="Liu G.E."/>
            <person name="Van Tassell C.P."/>
            <person name="Phillippy A.M."/>
            <person name="Smith T.P.L."/>
            <person name="Medrano J.F."/>
        </authorList>
    </citation>
    <scope>NUCLEOTIDE SEQUENCE [LARGE SCALE GENOMIC DNA]</scope>
    <source>
        <strain evidence="2">Hereford</strain>
    </source>
</reference>
<reference evidence="2" key="3">
    <citation type="submission" date="2025-09" db="UniProtKB">
        <authorList>
            <consortium name="Ensembl"/>
        </authorList>
    </citation>
    <scope>IDENTIFICATION</scope>
    <source>
        <strain evidence="2">Hereford</strain>
    </source>
</reference>
<dbReference type="VEuPathDB" id="HostDB:ENSBTAG00000055281"/>
<dbReference type="OrthoDB" id="10525145at2759"/>
<gene>
    <name evidence="2" type="primary">LOC100848357</name>
</gene>
<dbReference type="RefSeq" id="NP_001242899.1">
    <property type="nucleotide sequence ID" value="NM_001255970.1"/>
</dbReference>
<dbReference type="Ensembl" id="ENSBTAT00000081410.1">
    <property type="protein sequence ID" value="ENSBTAP00000064957.1"/>
    <property type="gene ID" value="ENSBTAG00000055281.1"/>
</dbReference>
<feature type="region of interest" description="Disordered" evidence="1">
    <location>
        <begin position="1"/>
        <end position="75"/>
    </location>
</feature>
<proteinExistence type="predicted"/>
<evidence type="ECO:0000313" key="3">
    <source>
        <dbReference type="Proteomes" id="UP000009136"/>
    </source>
</evidence>
<organism evidence="2 3">
    <name type="scientific">Bos taurus</name>
    <name type="common">Bovine</name>
    <dbReference type="NCBI Taxonomy" id="9913"/>
    <lineage>
        <taxon>Eukaryota</taxon>
        <taxon>Metazoa</taxon>
        <taxon>Chordata</taxon>
        <taxon>Craniata</taxon>
        <taxon>Vertebrata</taxon>
        <taxon>Euteleostomi</taxon>
        <taxon>Mammalia</taxon>
        <taxon>Eutheria</taxon>
        <taxon>Laurasiatheria</taxon>
        <taxon>Artiodactyla</taxon>
        <taxon>Ruminantia</taxon>
        <taxon>Pecora</taxon>
        <taxon>Bovidae</taxon>
        <taxon>Bovinae</taxon>
        <taxon>Bos</taxon>
    </lineage>
</organism>
<dbReference type="InParanoid" id="A0A3Q1N4X9"/>
<dbReference type="Bgee" id="ENSBTAG00000055281">
    <property type="expression patterns" value="Expressed in pons and 103 other cell types or tissues"/>
</dbReference>
<accession>A0A3Q1N4X9</accession>